<feature type="non-terminal residue" evidence="2">
    <location>
        <position position="60"/>
    </location>
</feature>
<dbReference type="PANTHER" id="PTHR46580">
    <property type="entry name" value="SENSOR KINASE-RELATED"/>
    <property type="match status" value="1"/>
</dbReference>
<name>A0A8S3BPA1_9BILA</name>
<dbReference type="EMBL" id="CAJOBI010157961">
    <property type="protein sequence ID" value="CAF4839507.1"/>
    <property type="molecule type" value="Genomic_DNA"/>
</dbReference>
<dbReference type="PANTHER" id="PTHR46580:SF2">
    <property type="entry name" value="MAM DOMAIN-CONTAINING PROTEIN"/>
    <property type="match status" value="1"/>
</dbReference>
<comment type="caution">
    <text evidence="2">The sequence shown here is derived from an EMBL/GenBank/DDBJ whole genome shotgun (WGS) entry which is preliminary data.</text>
</comment>
<evidence type="ECO:0008006" key="4">
    <source>
        <dbReference type="Google" id="ProtNLM"/>
    </source>
</evidence>
<dbReference type="Gene3D" id="2.30.30.100">
    <property type="match status" value="1"/>
</dbReference>
<evidence type="ECO:0000256" key="1">
    <source>
        <dbReference type="ARBA" id="ARBA00022729"/>
    </source>
</evidence>
<dbReference type="SUPFAM" id="SSF69318">
    <property type="entry name" value="Integrin alpha N-terminal domain"/>
    <property type="match status" value="1"/>
</dbReference>
<evidence type="ECO:0000313" key="2">
    <source>
        <dbReference type="EMBL" id="CAF4839507.1"/>
    </source>
</evidence>
<sequence length="60" mass="5951">MSVTAVDVNGDGKLDILVANSGSNKASVLLNKGNGTFSVQTTYSTSTTPGCVASADVNGD</sequence>
<dbReference type="InterPro" id="IPR028994">
    <property type="entry name" value="Integrin_alpha_N"/>
</dbReference>
<gene>
    <name evidence="2" type="ORF">SMN809_LOCUS48868</name>
</gene>
<organism evidence="2 3">
    <name type="scientific">Rotaria magnacalcarata</name>
    <dbReference type="NCBI Taxonomy" id="392030"/>
    <lineage>
        <taxon>Eukaryota</taxon>
        <taxon>Metazoa</taxon>
        <taxon>Spiralia</taxon>
        <taxon>Gnathifera</taxon>
        <taxon>Rotifera</taxon>
        <taxon>Eurotatoria</taxon>
        <taxon>Bdelloidea</taxon>
        <taxon>Philodinida</taxon>
        <taxon>Philodinidae</taxon>
        <taxon>Rotaria</taxon>
    </lineage>
</organism>
<reference evidence="2" key="1">
    <citation type="submission" date="2021-02" db="EMBL/GenBank/DDBJ databases">
        <authorList>
            <person name="Nowell W R."/>
        </authorList>
    </citation>
    <scope>NUCLEOTIDE SEQUENCE</scope>
</reference>
<protein>
    <recommendedName>
        <fullName evidence="4">VCBS repeat-containing protein</fullName>
    </recommendedName>
</protein>
<dbReference type="Pfam" id="PF13517">
    <property type="entry name" value="FG-GAP_3"/>
    <property type="match status" value="1"/>
</dbReference>
<evidence type="ECO:0000313" key="3">
    <source>
        <dbReference type="Proteomes" id="UP000676336"/>
    </source>
</evidence>
<proteinExistence type="predicted"/>
<dbReference type="Proteomes" id="UP000676336">
    <property type="component" value="Unassembled WGS sequence"/>
</dbReference>
<keyword evidence="1" id="KW-0732">Signal</keyword>
<accession>A0A8S3BPA1</accession>
<dbReference type="AlphaFoldDB" id="A0A8S3BPA1"/>
<dbReference type="InterPro" id="IPR013517">
    <property type="entry name" value="FG-GAP"/>
</dbReference>